<gene>
    <name evidence="2" type="ORF">DSM104440_02875</name>
</gene>
<keyword evidence="3" id="KW-1185">Reference proteome</keyword>
<evidence type="ECO:0000313" key="3">
    <source>
        <dbReference type="Proteomes" id="UP000503096"/>
    </source>
</evidence>
<name>A0A6M4HDH7_9PROT</name>
<dbReference type="RefSeq" id="WP_171163844.1">
    <property type="nucleotide sequence ID" value="NZ_CP053073.1"/>
</dbReference>
<keyword evidence="1" id="KW-0732">Signal</keyword>
<dbReference type="Proteomes" id="UP000503096">
    <property type="component" value="Chromosome"/>
</dbReference>
<feature type="chain" id="PRO_5026934332" evidence="1">
    <location>
        <begin position="20"/>
        <end position="164"/>
    </location>
</feature>
<accession>A0A6M4HDH7</accession>
<feature type="signal peptide" evidence="1">
    <location>
        <begin position="1"/>
        <end position="19"/>
    </location>
</feature>
<dbReference type="EMBL" id="CP053073">
    <property type="protein sequence ID" value="QJR16047.1"/>
    <property type="molecule type" value="Genomic_DNA"/>
</dbReference>
<evidence type="ECO:0000256" key="1">
    <source>
        <dbReference type="SAM" id="SignalP"/>
    </source>
</evidence>
<evidence type="ECO:0000313" key="2">
    <source>
        <dbReference type="EMBL" id="QJR16047.1"/>
    </source>
</evidence>
<dbReference type="InParanoid" id="A0A6M4HDH7"/>
<dbReference type="AlphaFoldDB" id="A0A6M4HDH7"/>
<reference evidence="2 3" key="1">
    <citation type="submission" date="2020-04" db="EMBL/GenBank/DDBJ databases">
        <title>Usitatibacter rugosus gen. nov., sp. nov. and Usitatibacter palustris sp. nov., novel members of Usitatibacteraceae fam. nov. within the order Nitrosomonadales isolated from soil.</title>
        <authorList>
            <person name="Huber K.J."/>
            <person name="Neumann-Schaal M."/>
            <person name="Geppert A."/>
            <person name="Luckner M."/>
            <person name="Wanner G."/>
            <person name="Overmann J."/>
        </authorList>
    </citation>
    <scope>NUCLEOTIDE SEQUENCE [LARGE SCALE GENOMIC DNA]</scope>
    <source>
        <strain evidence="2 3">Swamp67</strain>
    </source>
</reference>
<proteinExistence type="predicted"/>
<organism evidence="2 3">
    <name type="scientific">Usitatibacter palustris</name>
    <dbReference type="NCBI Taxonomy" id="2732487"/>
    <lineage>
        <taxon>Bacteria</taxon>
        <taxon>Pseudomonadati</taxon>
        <taxon>Pseudomonadota</taxon>
        <taxon>Betaproteobacteria</taxon>
        <taxon>Nitrosomonadales</taxon>
        <taxon>Usitatibacteraceae</taxon>
        <taxon>Usitatibacter</taxon>
    </lineage>
</organism>
<sequence length="164" mass="18334">MKALAAALVAAFVAAPAFAATDRENLVVLVSASVVPRAIVFTTIEECTTRYPDIESMSLDAVMEWESRNLTYEQKAKLLAGKYALRMEKAEGKEVVDKLVVDTLNSRREQAVRETRAAFKRTFEKTPFGRHKESCLTFLMGMNGGKMDYRAIDKAAYELIQSDK</sequence>
<protein>
    <submittedName>
        <fullName evidence="2">Uncharacterized protein</fullName>
    </submittedName>
</protein>
<dbReference type="KEGG" id="upl:DSM104440_02875"/>